<feature type="region of interest" description="Disordered" evidence="1">
    <location>
        <begin position="1"/>
        <end position="27"/>
    </location>
</feature>
<name>A0A922MDF6_SPOEX</name>
<protein>
    <submittedName>
        <fullName evidence="2">Uncharacterized protein</fullName>
    </submittedName>
</protein>
<accession>A0A922MDF6</accession>
<dbReference type="Proteomes" id="UP000814243">
    <property type="component" value="Unassembled WGS sequence"/>
</dbReference>
<sequence>MSDSPGVEWLPAFSPGPPRHSPLGPIPRFLYEDVQPLGLQQENNNKEADQKENTNKIKHAKPAYRILYGITYP</sequence>
<gene>
    <name evidence="2" type="ORF">HF086_006193</name>
</gene>
<evidence type="ECO:0000313" key="2">
    <source>
        <dbReference type="EMBL" id="KAH9634568.1"/>
    </source>
</evidence>
<comment type="caution">
    <text evidence="2">The sequence shown here is derived from an EMBL/GenBank/DDBJ whole genome shotgun (WGS) entry which is preliminary data.</text>
</comment>
<organism evidence="2 3">
    <name type="scientific">Spodoptera exigua</name>
    <name type="common">Beet armyworm</name>
    <name type="synonym">Noctua fulgens</name>
    <dbReference type="NCBI Taxonomy" id="7107"/>
    <lineage>
        <taxon>Eukaryota</taxon>
        <taxon>Metazoa</taxon>
        <taxon>Ecdysozoa</taxon>
        <taxon>Arthropoda</taxon>
        <taxon>Hexapoda</taxon>
        <taxon>Insecta</taxon>
        <taxon>Pterygota</taxon>
        <taxon>Neoptera</taxon>
        <taxon>Endopterygota</taxon>
        <taxon>Lepidoptera</taxon>
        <taxon>Glossata</taxon>
        <taxon>Ditrysia</taxon>
        <taxon>Noctuoidea</taxon>
        <taxon>Noctuidae</taxon>
        <taxon>Amphipyrinae</taxon>
        <taxon>Spodoptera</taxon>
    </lineage>
</organism>
<evidence type="ECO:0000313" key="3">
    <source>
        <dbReference type="Proteomes" id="UP000814243"/>
    </source>
</evidence>
<dbReference type="AlphaFoldDB" id="A0A922MDF6"/>
<reference evidence="2" key="1">
    <citation type="journal article" date="2021" name="G3 (Bethesda)">
        <title>Genome and transcriptome analysis of the beet armyworm Spodoptera exigua reveals targets for pest control. .</title>
        <authorList>
            <person name="Simon S."/>
            <person name="Breeschoten T."/>
            <person name="Jansen H.J."/>
            <person name="Dirks R.P."/>
            <person name="Schranz M.E."/>
            <person name="Ros V.I.D."/>
        </authorList>
    </citation>
    <scope>NUCLEOTIDE SEQUENCE</scope>
    <source>
        <strain evidence="2">TB_SE_WUR_2020</strain>
    </source>
</reference>
<dbReference type="EMBL" id="JACEFF010000604">
    <property type="protein sequence ID" value="KAH9634568.1"/>
    <property type="molecule type" value="Genomic_DNA"/>
</dbReference>
<evidence type="ECO:0000256" key="1">
    <source>
        <dbReference type="SAM" id="MobiDB-lite"/>
    </source>
</evidence>
<proteinExistence type="predicted"/>